<dbReference type="InterPro" id="IPR057735">
    <property type="entry name" value="UBE2O-like_tSH3-B"/>
</dbReference>
<dbReference type="OrthoDB" id="47801at2759"/>
<dbReference type="Pfam" id="PF00179">
    <property type="entry name" value="UQ_con"/>
    <property type="match status" value="1"/>
</dbReference>
<keyword evidence="2" id="KW-0833">Ubl conjugation pathway</keyword>
<evidence type="ECO:0000313" key="5">
    <source>
        <dbReference type="Proteomes" id="UP000799757"/>
    </source>
</evidence>
<name>A0A6A6WNW6_9PLEO</name>
<reference evidence="4" key="1">
    <citation type="journal article" date="2020" name="Stud. Mycol.">
        <title>101 Dothideomycetes genomes: a test case for predicting lifestyles and emergence of pathogens.</title>
        <authorList>
            <person name="Haridas S."/>
            <person name="Albert R."/>
            <person name="Binder M."/>
            <person name="Bloem J."/>
            <person name="Labutti K."/>
            <person name="Salamov A."/>
            <person name="Andreopoulos B."/>
            <person name="Baker S."/>
            <person name="Barry K."/>
            <person name="Bills G."/>
            <person name="Bluhm B."/>
            <person name="Cannon C."/>
            <person name="Castanera R."/>
            <person name="Culley D."/>
            <person name="Daum C."/>
            <person name="Ezra D."/>
            <person name="Gonzalez J."/>
            <person name="Henrissat B."/>
            <person name="Kuo A."/>
            <person name="Liang C."/>
            <person name="Lipzen A."/>
            <person name="Lutzoni F."/>
            <person name="Magnuson J."/>
            <person name="Mondo S."/>
            <person name="Nolan M."/>
            <person name="Ohm R."/>
            <person name="Pangilinan J."/>
            <person name="Park H.-J."/>
            <person name="Ramirez L."/>
            <person name="Alfaro M."/>
            <person name="Sun H."/>
            <person name="Tritt A."/>
            <person name="Yoshinaga Y."/>
            <person name="Zwiers L.-H."/>
            <person name="Turgeon B."/>
            <person name="Goodwin S."/>
            <person name="Spatafora J."/>
            <person name="Crous P."/>
            <person name="Grigoriev I."/>
        </authorList>
    </citation>
    <scope>NUCLEOTIDE SEQUENCE</scope>
    <source>
        <strain evidence="4">CBS 109.77</strain>
    </source>
</reference>
<dbReference type="SMART" id="SM00212">
    <property type="entry name" value="UBCc"/>
    <property type="match status" value="1"/>
</dbReference>
<dbReference type="PANTHER" id="PTHR46116:SF15">
    <property type="entry name" value="(E3-INDEPENDENT) E2 UBIQUITIN-CONJUGATING ENZYME"/>
    <property type="match status" value="1"/>
</dbReference>
<dbReference type="SUPFAM" id="SSF54495">
    <property type="entry name" value="UBC-like"/>
    <property type="match status" value="1"/>
</dbReference>
<evidence type="ECO:0000256" key="2">
    <source>
        <dbReference type="ARBA" id="ARBA00022786"/>
    </source>
</evidence>
<dbReference type="InterPro" id="IPR057733">
    <property type="entry name" value="UBE2O-like_SH3-B"/>
</dbReference>
<dbReference type="PROSITE" id="PS50127">
    <property type="entry name" value="UBC_2"/>
    <property type="match status" value="1"/>
</dbReference>
<evidence type="ECO:0000256" key="1">
    <source>
        <dbReference type="ARBA" id="ARBA00022679"/>
    </source>
</evidence>
<keyword evidence="1" id="KW-0808">Transferase</keyword>
<dbReference type="EMBL" id="MU002771">
    <property type="protein sequence ID" value="KAF2785648.1"/>
    <property type="molecule type" value="Genomic_DNA"/>
</dbReference>
<proteinExistence type="predicted"/>
<dbReference type="AlphaFoldDB" id="A0A6A6WNW6"/>
<accession>A0A6A6WNW6</accession>
<dbReference type="Pfam" id="PF23043">
    <property type="entry name" value="SH3-B_UBE2O"/>
    <property type="match status" value="1"/>
</dbReference>
<dbReference type="FunFam" id="3.10.110.10:FF:000094">
    <property type="entry name" value="Probable ubiquitin-conjugating enzyme E2 23"/>
    <property type="match status" value="1"/>
</dbReference>
<dbReference type="CDD" id="cd23837">
    <property type="entry name" value="UBCc_UBE2O"/>
    <property type="match status" value="1"/>
</dbReference>
<dbReference type="GO" id="GO:0061631">
    <property type="term" value="F:ubiquitin conjugating enzyme activity"/>
    <property type="evidence" value="ECO:0007669"/>
    <property type="project" value="TreeGrafter"/>
</dbReference>
<protein>
    <recommendedName>
        <fullName evidence="3">UBC core domain-containing protein</fullName>
    </recommendedName>
</protein>
<dbReference type="InterPro" id="IPR016135">
    <property type="entry name" value="UBQ-conjugating_enzyme/RWD"/>
</dbReference>
<dbReference type="InterPro" id="IPR000608">
    <property type="entry name" value="UBC"/>
</dbReference>
<dbReference type="PANTHER" id="PTHR46116">
    <property type="entry name" value="(E3-INDEPENDENT) E2 UBIQUITIN-CONJUGATING ENZYME"/>
    <property type="match status" value="1"/>
</dbReference>
<feature type="domain" description="UBC core" evidence="3">
    <location>
        <begin position="695"/>
        <end position="859"/>
    </location>
</feature>
<dbReference type="Proteomes" id="UP000799757">
    <property type="component" value="Unassembled WGS sequence"/>
</dbReference>
<evidence type="ECO:0000313" key="4">
    <source>
        <dbReference type="EMBL" id="KAF2785648.1"/>
    </source>
</evidence>
<keyword evidence="5" id="KW-1185">Reference proteome</keyword>
<sequence>MAADAVRFCVEDTVGLKTDKYLVGVVDRSFGDIDSHEPRPQRDYSEDIECHAEIPRDLFDKFLKTGIPPRGTVLVSWQTLFKTELIPETSLDLLDRALCVGDVVRRNAKEPMSGTVISTKMTCTLFPAVHLNGGQLTQGMADDLFIRGVPADELRTVHEYSEGDLVVYNDWIGRIDQVHDEVAVRLSNNSVVIVENSEELDNDDTSLDRVSVGDTVKTKKVNLRRGRWIYGAYEPNVRPHGMVVETRTTEVDVHWLAKRFAGTSIFSHGLEPSPRLNTDDLESPNFFVYDASRCATALLPMASNSDGRAYHVNEIVVSDRVRFNDLSGAAVKYDGNRVLPNGYPQGKLAKLPRTESLGYDMNVYVVMQTHTHVTVQWQDLSITEDPSPSLFPDSNIEDDDEVWPGEIVCTREQRKERDSDTAWTFEPARVGVVQSVKPHDRIATVCWFEHANIHFLGDDLIPPSETGPLCDTTEDVSLYDIRSTPSLTRRRGDFVLIHPNSVPGVRNIHSLGPDWFGEVIDLSLDGKVIVRLGAAKPVVDVLVAAERVTLVYSTDMANPMFDMPTLEGESIEDSDEDGSDFDSASFNEMWIEYEGMDGEPMDLEPADIETSKTTPELHSEGERKSPLTITRSTDITITSEDTSCPMDVDDPPVSIPNSGNENVDADESLSSFLILDTPPPLNHYYLQTSSASSSTFTRRVAKEHKILRTSLPPGIFVRTWESRLDLIRVLMIGPSDTPYEYAPFVIDFHLDSSYPQVPPAAFFHSWTSGDGPVNPNLYEDGKICLSLLGTWHADERNEGWSSTKSTLLQVLVSIMGLVLVKEPYYNEAGYDIHREAPETKLSSALYTERAYFRARAFIVRALTSDVDPFLNEVKYLYLSKRNDAPNLLDKAIAASKDILERSQKTEDGAERDGLRRISLGAVVMLRRQVQKLEALKAKQA</sequence>
<dbReference type="Gene3D" id="3.10.110.10">
    <property type="entry name" value="Ubiquitin Conjugating Enzyme"/>
    <property type="match status" value="1"/>
</dbReference>
<evidence type="ECO:0000259" key="3">
    <source>
        <dbReference type="PROSITE" id="PS50127"/>
    </source>
</evidence>
<gene>
    <name evidence="4" type="ORF">K505DRAFT_4674</name>
</gene>
<organism evidence="4 5">
    <name type="scientific">Melanomma pulvis-pyrius CBS 109.77</name>
    <dbReference type="NCBI Taxonomy" id="1314802"/>
    <lineage>
        <taxon>Eukaryota</taxon>
        <taxon>Fungi</taxon>
        <taxon>Dikarya</taxon>
        <taxon>Ascomycota</taxon>
        <taxon>Pezizomycotina</taxon>
        <taxon>Dothideomycetes</taxon>
        <taxon>Pleosporomycetidae</taxon>
        <taxon>Pleosporales</taxon>
        <taxon>Melanommataceae</taxon>
        <taxon>Melanomma</taxon>
    </lineage>
</organism>
<dbReference type="Pfam" id="PF23046">
    <property type="entry name" value="tSH3-B_UBE2O"/>
    <property type="match status" value="1"/>
</dbReference>